<dbReference type="OrthoDB" id="5237402at2759"/>
<dbReference type="EMBL" id="KI440843">
    <property type="protein sequence ID" value="ERT01348.1"/>
    <property type="molecule type" value="Genomic_DNA"/>
</dbReference>
<accession>U7Q0F7</accession>
<sequence>MHSVISTVNYSRFPMGPPPKPSSTACSIARGAVYCDKDFWHRSVAWFLDQKEKLGTQQDEQPPEHLVKPKKTPRWASMAPPTRVQPARAAKGKGKRYAEDMDSDGESVATAVSKKAKTAKTVKVTTLRPAPKAKSTATPSSDYVLDPAWATASLSTFQAALDTLLEGKRATLGRSRFWSTCLSTATSTPAEALDSQWCPIVALPLACTERQFCAHGTCNPPLSLRSLPPLSSLPSLPSLSSLSSSSSSSLAAKATSLAPVAVMSPVTPLTTPWDTPPTTPPADSVRFQAKPFAELRHVQERTVAVAGLRFAVDMCNGMLRVYMV</sequence>
<evidence type="ECO:0000256" key="1">
    <source>
        <dbReference type="SAM" id="MobiDB-lite"/>
    </source>
</evidence>
<reference evidence="3" key="1">
    <citation type="journal article" date="2014" name="Genome Announc.">
        <title>Genome sequence of the pathogenic fungus Sporothrix schenckii (ATCC 58251).</title>
        <authorList>
            <person name="Cuomo C.A."/>
            <person name="Rodriguez-Del Valle N."/>
            <person name="Perez-Sanchez L."/>
            <person name="Abouelleil A."/>
            <person name="Goldberg J."/>
            <person name="Young S."/>
            <person name="Zeng Q."/>
            <person name="Birren B.W."/>
        </authorList>
    </citation>
    <scope>NUCLEOTIDE SEQUENCE [LARGE SCALE GENOMIC DNA]</scope>
    <source>
        <strain evidence="3">ATCC 58251 / de Perez 2211183</strain>
    </source>
</reference>
<organism evidence="2 3">
    <name type="scientific">Sporothrix schenckii (strain ATCC 58251 / de Perez 2211183)</name>
    <name type="common">Rose-picker's disease fungus</name>
    <dbReference type="NCBI Taxonomy" id="1391915"/>
    <lineage>
        <taxon>Eukaryota</taxon>
        <taxon>Fungi</taxon>
        <taxon>Dikarya</taxon>
        <taxon>Ascomycota</taxon>
        <taxon>Pezizomycotina</taxon>
        <taxon>Sordariomycetes</taxon>
        <taxon>Sordariomycetidae</taxon>
        <taxon>Ophiostomatales</taxon>
        <taxon>Ophiostomataceae</taxon>
        <taxon>Sporothrix</taxon>
    </lineage>
</organism>
<evidence type="ECO:0000313" key="2">
    <source>
        <dbReference type="EMBL" id="ERT01348.1"/>
    </source>
</evidence>
<dbReference type="Proteomes" id="UP000018087">
    <property type="component" value="Unassembled WGS sequence"/>
</dbReference>
<evidence type="ECO:0000313" key="3">
    <source>
        <dbReference type="Proteomes" id="UP000018087"/>
    </source>
</evidence>
<dbReference type="AlphaFoldDB" id="U7Q0F7"/>
<name>U7Q0F7_SPOS1</name>
<dbReference type="HOGENOM" id="CLU_906298_0_0_1"/>
<gene>
    <name evidence="2" type="ORF">HMPREF1624_02593</name>
</gene>
<keyword evidence="3" id="KW-1185">Reference proteome</keyword>
<proteinExistence type="predicted"/>
<dbReference type="eggNOG" id="ENOG502R72G">
    <property type="taxonomic scope" value="Eukaryota"/>
</dbReference>
<protein>
    <submittedName>
        <fullName evidence="2">Uncharacterized protein</fullName>
    </submittedName>
</protein>
<feature type="region of interest" description="Disordered" evidence="1">
    <location>
        <begin position="55"/>
        <end position="102"/>
    </location>
</feature>